<gene>
    <name evidence="4" type="ORF">EVS81_04885</name>
</gene>
<proteinExistence type="inferred from homology"/>
<reference evidence="4 5" key="1">
    <citation type="submission" date="2019-02" db="EMBL/GenBank/DDBJ databases">
        <authorList>
            <person name="Sun L."/>
            <person name="Pan D."/>
            <person name="Wu X."/>
        </authorList>
    </citation>
    <scope>NUCLEOTIDE SEQUENCE [LARGE SCALE GENOMIC DNA]</scope>
    <source>
        <strain evidence="4 5">JW-1</strain>
    </source>
</reference>
<dbReference type="KEGG" id="ltr:EVS81_04885"/>
<dbReference type="AlphaFoldDB" id="A0A4P6KDT9"/>
<dbReference type="RefSeq" id="WP_130109388.1">
    <property type="nucleotide sequence ID" value="NZ_CP035806.1"/>
</dbReference>
<dbReference type="SUPFAM" id="SSF102405">
    <property type="entry name" value="MCP/YpsA-like"/>
    <property type="match status" value="1"/>
</dbReference>
<dbReference type="OrthoDB" id="9785707at2"/>
<dbReference type="Pfam" id="PF02481">
    <property type="entry name" value="DNA_processg_A"/>
    <property type="match status" value="1"/>
</dbReference>
<dbReference type="GO" id="GO:0009294">
    <property type="term" value="P:DNA-mediated transformation"/>
    <property type="evidence" value="ECO:0007669"/>
    <property type="project" value="InterPro"/>
</dbReference>
<feature type="compositionally biased region" description="Polar residues" evidence="2">
    <location>
        <begin position="337"/>
        <end position="348"/>
    </location>
</feature>
<dbReference type="Gene3D" id="3.40.50.450">
    <property type="match status" value="1"/>
</dbReference>
<dbReference type="PANTHER" id="PTHR43022">
    <property type="entry name" value="PROTEIN SMF"/>
    <property type="match status" value="1"/>
</dbReference>
<name>A0A4P6KDT9_9MICO</name>
<evidence type="ECO:0000313" key="4">
    <source>
        <dbReference type="EMBL" id="QBE48250.1"/>
    </source>
</evidence>
<feature type="domain" description="Smf/DprA SLOG" evidence="3">
    <location>
        <begin position="89"/>
        <end position="301"/>
    </location>
</feature>
<evidence type="ECO:0000256" key="1">
    <source>
        <dbReference type="ARBA" id="ARBA00006525"/>
    </source>
</evidence>
<accession>A0A4P6KDT9</accession>
<sequence length="348" mass="36652">MSERFALARIDDERTARVALSYIIPLGHEITGGLLQAHGAVQTLRFALGEQPRGLDAAALAYWRNYFSAYNPAHVDRSVQFAREQGLTLVTPDDADWPTALDALGSRAPYALWIKGSRPELLTRPLSERVSIIGVRSASGRGMYDADRLAVGLSLQDVTIVSTASPGIARAALSGPQRGPGGAITVLTHALEDPDAITPNGFLASIGENGLLVSECPPGRAPGRDSLQSQRRIVAALSAVTTVIESGPQGEAVQTARIASALHRQVAVVEGEPGSIGNLGPRLLLEEYGATPVRNRDDVATLLTVKPLAALSDLMPQANRATSPNPSPEAPAGRPQHTPTSGVLTLSR</sequence>
<evidence type="ECO:0000313" key="5">
    <source>
        <dbReference type="Proteomes" id="UP000289260"/>
    </source>
</evidence>
<protein>
    <submittedName>
        <fullName evidence="4">DNA-processing protein DprA</fullName>
    </submittedName>
</protein>
<comment type="similarity">
    <text evidence="1">Belongs to the DprA/Smf family.</text>
</comment>
<organism evidence="4 5">
    <name type="scientific">Leucobacter triazinivorans</name>
    <dbReference type="NCBI Taxonomy" id="1784719"/>
    <lineage>
        <taxon>Bacteria</taxon>
        <taxon>Bacillati</taxon>
        <taxon>Actinomycetota</taxon>
        <taxon>Actinomycetes</taxon>
        <taxon>Micrococcales</taxon>
        <taxon>Microbacteriaceae</taxon>
        <taxon>Leucobacter</taxon>
    </lineage>
</organism>
<evidence type="ECO:0000256" key="2">
    <source>
        <dbReference type="SAM" id="MobiDB-lite"/>
    </source>
</evidence>
<dbReference type="InterPro" id="IPR057666">
    <property type="entry name" value="DrpA_SLOG"/>
</dbReference>
<dbReference type="EMBL" id="CP035806">
    <property type="protein sequence ID" value="QBE48250.1"/>
    <property type="molecule type" value="Genomic_DNA"/>
</dbReference>
<keyword evidence="5" id="KW-1185">Reference proteome</keyword>
<feature type="region of interest" description="Disordered" evidence="2">
    <location>
        <begin position="313"/>
        <end position="348"/>
    </location>
</feature>
<dbReference type="PANTHER" id="PTHR43022:SF1">
    <property type="entry name" value="PROTEIN SMF"/>
    <property type="match status" value="1"/>
</dbReference>
<dbReference type="InterPro" id="IPR003488">
    <property type="entry name" value="DprA"/>
</dbReference>
<evidence type="ECO:0000259" key="3">
    <source>
        <dbReference type="Pfam" id="PF02481"/>
    </source>
</evidence>
<dbReference type="Proteomes" id="UP000289260">
    <property type="component" value="Chromosome"/>
</dbReference>